<dbReference type="Proteomes" id="UP000222106">
    <property type="component" value="Unassembled WGS sequence"/>
</dbReference>
<name>A0A2A9EPK0_9MICO</name>
<reference evidence="2 3" key="1">
    <citation type="submission" date="2017-10" db="EMBL/GenBank/DDBJ databases">
        <title>Sequencing the genomes of 1000 actinobacteria strains.</title>
        <authorList>
            <person name="Klenk H.-P."/>
        </authorList>
    </citation>
    <scope>NUCLEOTIDE SEQUENCE [LARGE SCALE GENOMIC DNA]</scope>
    <source>
        <strain evidence="2 3">DSM 21838</strain>
    </source>
</reference>
<feature type="compositionally biased region" description="Basic and acidic residues" evidence="1">
    <location>
        <begin position="15"/>
        <end position="30"/>
    </location>
</feature>
<proteinExistence type="predicted"/>
<accession>A0A2A9EPK0</accession>
<feature type="region of interest" description="Disordered" evidence="1">
    <location>
        <begin position="1"/>
        <end position="78"/>
    </location>
</feature>
<keyword evidence="3" id="KW-1185">Reference proteome</keyword>
<gene>
    <name evidence="2" type="ORF">ATJ97_3415</name>
</gene>
<organism evidence="2 3">
    <name type="scientific">Georgenia soli</name>
    <dbReference type="NCBI Taxonomy" id="638953"/>
    <lineage>
        <taxon>Bacteria</taxon>
        <taxon>Bacillati</taxon>
        <taxon>Actinomycetota</taxon>
        <taxon>Actinomycetes</taxon>
        <taxon>Micrococcales</taxon>
        <taxon>Bogoriellaceae</taxon>
        <taxon>Georgenia</taxon>
    </lineage>
</organism>
<evidence type="ECO:0000313" key="2">
    <source>
        <dbReference type="EMBL" id="PFG40874.1"/>
    </source>
</evidence>
<evidence type="ECO:0000256" key="1">
    <source>
        <dbReference type="SAM" id="MobiDB-lite"/>
    </source>
</evidence>
<evidence type="ECO:0000313" key="3">
    <source>
        <dbReference type="Proteomes" id="UP000222106"/>
    </source>
</evidence>
<dbReference type="EMBL" id="PDJI01000004">
    <property type="protein sequence ID" value="PFG40874.1"/>
    <property type="molecule type" value="Genomic_DNA"/>
</dbReference>
<dbReference type="RefSeq" id="WP_098484713.1">
    <property type="nucleotide sequence ID" value="NZ_PDJI01000004.1"/>
</dbReference>
<protein>
    <submittedName>
        <fullName evidence="2">Uncharacterized protein</fullName>
    </submittedName>
</protein>
<comment type="caution">
    <text evidence="2">The sequence shown here is derived from an EMBL/GenBank/DDBJ whole genome shotgun (WGS) entry which is preliminary data.</text>
</comment>
<feature type="compositionally biased region" description="Polar residues" evidence="1">
    <location>
        <begin position="1"/>
        <end position="12"/>
    </location>
</feature>
<sequence>MSQSENDQQPGQSDWLREGGSHPRGERPDEAAGDAARNALSPSPEVHGDEGGGDLNAGAEEDSVERGPDGGHRSPRQV</sequence>
<dbReference type="AlphaFoldDB" id="A0A2A9EPK0"/>